<gene>
    <name evidence="1" type="ORF">EZS27_003675</name>
</gene>
<evidence type="ECO:0000313" key="1">
    <source>
        <dbReference type="EMBL" id="KAA6348875.1"/>
    </source>
</evidence>
<sequence>MKKQMMVLGMLLMAVTSSFAISGTTGPLTWVLENGTLTISGEGAMPDYDYYDSFHRGIPPSL</sequence>
<comment type="caution">
    <text evidence="1">The sequence shown here is derived from an EMBL/GenBank/DDBJ whole genome shotgun (WGS) entry which is preliminary data.</text>
</comment>
<accession>A0A5J4SUK7</accession>
<name>A0A5J4SUK7_9ZZZZ</name>
<protein>
    <submittedName>
        <fullName evidence="1">Uncharacterized protein</fullName>
    </submittedName>
</protein>
<proteinExistence type="predicted"/>
<dbReference type="AlphaFoldDB" id="A0A5J4SUK7"/>
<reference evidence="1" key="1">
    <citation type="submission" date="2019-03" db="EMBL/GenBank/DDBJ databases">
        <title>Single cell metagenomics reveals metabolic interactions within the superorganism composed of flagellate Streblomastix strix and complex community of Bacteroidetes bacteria on its surface.</title>
        <authorList>
            <person name="Treitli S.C."/>
            <person name="Kolisko M."/>
            <person name="Husnik F."/>
            <person name="Keeling P."/>
            <person name="Hampl V."/>
        </authorList>
    </citation>
    <scope>NUCLEOTIDE SEQUENCE</scope>
    <source>
        <strain evidence="1">STM</strain>
    </source>
</reference>
<dbReference type="EMBL" id="SNRY01000058">
    <property type="protein sequence ID" value="KAA6348875.1"/>
    <property type="molecule type" value="Genomic_DNA"/>
</dbReference>
<organism evidence="1">
    <name type="scientific">termite gut metagenome</name>
    <dbReference type="NCBI Taxonomy" id="433724"/>
    <lineage>
        <taxon>unclassified sequences</taxon>
        <taxon>metagenomes</taxon>
        <taxon>organismal metagenomes</taxon>
    </lineage>
</organism>